<proteinExistence type="predicted"/>
<accession>A0ABX7MZ19</accession>
<gene>
    <name evidence="2" type="ORF">JY572_23970</name>
</gene>
<dbReference type="Proteomes" id="UP000663090">
    <property type="component" value="Chromosome"/>
</dbReference>
<name>A0ABX7MZ19_9BACT</name>
<dbReference type="RefSeq" id="WP_206713211.1">
    <property type="nucleotide sequence ID" value="NZ_CP071091.1"/>
</dbReference>
<dbReference type="EMBL" id="CP071091">
    <property type="protein sequence ID" value="QSQ11458.1"/>
    <property type="molecule type" value="Genomic_DNA"/>
</dbReference>
<keyword evidence="1" id="KW-0472">Membrane</keyword>
<evidence type="ECO:0000313" key="2">
    <source>
        <dbReference type="EMBL" id="QSQ11458.1"/>
    </source>
</evidence>
<evidence type="ECO:0000313" key="3">
    <source>
        <dbReference type="Proteomes" id="UP000663090"/>
    </source>
</evidence>
<keyword evidence="1" id="KW-1133">Transmembrane helix</keyword>
<feature type="transmembrane region" description="Helical" evidence="1">
    <location>
        <begin position="6"/>
        <end position="28"/>
    </location>
</feature>
<keyword evidence="3" id="KW-1185">Reference proteome</keyword>
<protein>
    <submittedName>
        <fullName evidence="2">SHOCT domain-containing protein</fullName>
    </submittedName>
</protein>
<evidence type="ECO:0000256" key="1">
    <source>
        <dbReference type="SAM" id="Phobius"/>
    </source>
</evidence>
<reference evidence="2 3" key="1">
    <citation type="submission" date="2021-02" db="EMBL/GenBank/DDBJ databases">
        <title>De Novo genome assembly of isolated myxobacteria.</title>
        <authorList>
            <person name="Stevens D.C."/>
        </authorList>
    </citation>
    <scope>NUCLEOTIDE SEQUENCE [LARGE SCALE GENOMIC DNA]</scope>
    <source>
        <strain evidence="2 3">SCHIC003</strain>
    </source>
</reference>
<organism evidence="2 3">
    <name type="scientific">Myxococcus landrumensis</name>
    <dbReference type="NCBI Taxonomy" id="2813577"/>
    <lineage>
        <taxon>Bacteria</taxon>
        <taxon>Pseudomonadati</taxon>
        <taxon>Myxococcota</taxon>
        <taxon>Myxococcia</taxon>
        <taxon>Myxococcales</taxon>
        <taxon>Cystobacterineae</taxon>
        <taxon>Myxococcaceae</taxon>
        <taxon>Myxococcus</taxon>
    </lineage>
</organism>
<keyword evidence="1" id="KW-0812">Transmembrane</keyword>
<sequence>MDAVELTILYGSWGLFIAGGVAFMLWLAASARKTQQVREHGISAEATLLSLEPTAMLINKVRVYNSVLQVRIPGRPPYEVRLNSRTHDWNVRVLEPGLELKVKVAPDDPNRVVVMGPLIPQNMSNLTRLLQQPEGHLPTADPVKALKDLQRMASEGLITDEEFEKKKAEILARL</sequence>